<feature type="chain" id="PRO_5004165764" evidence="2">
    <location>
        <begin position="25"/>
        <end position="101"/>
    </location>
</feature>
<proteinExistence type="predicted"/>
<sequence length="101" mass="11360">MRYRGTALLTAIIMLAGGGSLATAGPWRADEGNTRGWDLMTPQERIEHQARVRGFTDYQACRTYQLQHHQEMAERAKQRGLSLPTSGRDICDHLKPRPAPD</sequence>
<reference evidence="3" key="1">
    <citation type="submission" date="2006-09" db="EMBL/GenBank/DDBJ databases">
        <title>Complete sequence of Rhodopseudomonas palustris BisA53.</title>
        <authorList>
            <consortium name="US DOE Joint Genome Institute"/>
            <person name="Copeland A."/>
            <person name="Lucas S."/>
            <person name="Lapidus A."/>
            <person name="Barry K."/>
            <person name="Detter J.C."/>
            <person name="Glavina del Rio T."/>
            <person name="Hammon N."/>
            <person name="Israni S."/>
            <person name="Dalin E."/>
            <person name="Tice H."/>
            <person name="Pitluck S."/>
            <person name="Chain P."/>
            <person name="Malfatti S."/>
            <person name="Shin M."/>
            <person name="Vergez L."/>
            <person name="Schmutz J."/>
            <person name="Larimer F."/>
            <person name="Land M."/>
            <person name="Hauser L."/>
            <person name="Pelletier D.A."/>
            <person name="Kyrpides N."/>
            <person name="Kim E."/>
            <person name="Harwood C.S."/>
            <person name="Oda Y."/>
            <person name="Richardson P."/>
        </authorList>
    </citation>
    <scope>NUCLEOTIDE SEQUENCE [LARGE SCALE GENOMIC DNA]</scope>
    <source>
        <strain evidence="3">BisA53</strain>
    </source>
</reference>
<dbReference type="HOGENOM" id="CLU_157262_0_0_5"/>
<keyword evidence="2" id="KW-0732">Signal</keyword>
<dbReference type="OrthoDB" id="8140134at2"/>
<dbReference type="KEGG" id="rpe:RPE_2352"/>
<dbReference type="AlphaFoldDB" id="Q07P42"/>
<gene>
    <name evidence="3" type="ordered locus">RPE_2352</name>
</gene>
<feature type="compositionally biased region" description="Basic and acidic residues" evidence="1">
    <location>
        <begin position="89"/>
        <end position="101"/>
    </location>
</feature>
<feature type="region of interest" description="Disordered" evidence="1">
    <location>
        <begin position="76"/>
        <end position="101"/>
    </location>
</feature>
<accession>Q07P42</accession>
<dbReference type="EMBL" id="CP000463">
    <property type="protein sequence ID" value="ABJ06292.1"/>
    <property type="molecule type" value="Genomic_DNA"/>
</dbReference>
<organism evidence="3">
    <name type="scientific">Rhodopseudomonas palustris (strain BisA53)</name>
    <dbReference type="NCBI Taxonomy" id="316055"/>
    <lineage>
        <taxon>Bacteria</taxon>
        <taxon>Pseudomonadati</taxon>
        <taxon>Pseudomonadota</taxon>
        <taxon>Alphaproteobacteria</taxon>
        <taxon>Hyphomicrobiales</taxon>
        <taxon>Nitrobacteraceae</taxon>
        <taxon>Rhodopseudomonas</taxon>
    </lineage>
</organism>
<name>Q07P42_RHOP5</name>
<evidence type="ECO:0000256" key="1">
    <source>
        <dbReference type="SAM" id="MobiDB-lite"/>
    </source>
</evidence>
<dbReference type="eggNOG" id="ENOG50339A4">
    <property type="taxonomic scope" value="Bacteria"/>
</dbReference>
<evidence type="ECO:0000313" key="3">
    <source>
        <dbReference type="EMBL" id="ABJ06292.1"/>
    </source>
</evidence>
<feature type="signal peptide" evidence="2">
    <location>
        <begin position="1"/>
        <end position="24"/>
    </location>
</feature>
<protein>
    <submittedName>
        <fullName evidence="3">Uncharacterized protein</fullName>
    </submittedName>
</protein>
<evidence type="ECO:0000256" key="2">
    <source>
        <dbReference type="SAM" id="SignalP"/>
    </source>
</evidence>
<dbReference type="STRING" id="316055.RPE_2352"/>